<feature type="compositionally biased region" description="Acidic residues" evidence="6">
    <location>
        <begin position="282"/>
        <end position="310"/>
    </location>
</feature>
<protein>
    <recommendedName>
        <fullName evidence="7">Beta-catenin-like protein 1 N-terminal domain-containing protein</fullName>
    </recommendedName>
</protein>
<sequence>MCRPGYRACAADSHDHKQDPDLMFCFSELELEARFDSRRNYYERKRHRKNAQIGRIPTQLLQIPSARTQTRVEKIGDLDGRSLAGGSWGERPGWELLLLRSTGAPSSTGTCAWRWRGSEAAHSAHSAWHAPLITAQRSPPQPCGATTRYYRCQARRCQATIAAPPDRDHRPSGVSRLRLRGACPSSLSPSAKIAGQCRCMEPLKPTPNPQRLVPFSNPWPLCCSKRTGTSILASGSTSKRKLEQPIRDPIGLMLTNWLHFSDEIYKATKLSDRTANRHAQVEDEVEENPAEDDEFGPELPPEDDAGDDEEGRFFGGGISKQESEILDFVDKAEAGGELGKIDSAWLRRTALNLEKLITKNSELRARFEDEPHKFIDSEADLDAEIKNLSLLAESSELYEEFVKLGSAGSLVSLLTHENTDIAIDAIEIIGELTDDDVVTETEQWDTLVGALIDSDLFGLLVSNLTRFNEDDESDRTGVYHSLSVLENLSSQKAVTTRMCEEDALLKWLLQRIQRTESPVTQNKQYAAEILAILAQTAPENCEKLIGLDIIDTMLQLVAPYRRRDPEKGSPEEEFVENLFESLTCLVDIAAGRAKFLEAEGTELCLIMVKESKMAKNPSLRLLDHATGGATSVEICQRIVEAGGLKTTFTLFNKTQDNRLIGPLLSIFSSMLRLLPAESAERIRLLAKFVEKDYEKTAKLVKLHRDYTTRIKAAEEAHQLESINSRDAEEDREIQLLSRKMDAGLFNLQLADVILAWLIAEDGGANQKIKRLLAETDDDFKSIQKTLKEQLKELDTTEEDSKDMGEMLSTLIDFLD</sequence>
<dbReference type="GO" id="GO:0010467">
    <property type="term" value="P:gene expression"/>
    <property type="evidence" value="ECO:0007669"/>
    <property type="project" value="UniProtKB-ARBA"/>
</dbReference>
<dbReference type="STRING" id="398673.A0A2P4ZW75"/>
<gene>
    <name evidence="8" type="ORF">TGAM01_v202389</name>
</gene>
<dbReference type="SMART" id="SM01156">
    <property type="entry name" value="DUF1716"/>
    <property type="match status" value="1"/>
</dbReference>
<dbReference type="PANTHER" id="PTHR14978">
    <property type="entry name" value="BETA-CATENIN-LIKE PROTEIN 1 NUCLEAR ASSOCIATED PROTEIN"/>
    <property type="match status" value="1"/>
</dbReference>
<dbReference type="InterPro" id="IPR011989">
    <property type="entry name" value="ARM-like"/>
</dbReference>
<keyword evidence="5" id="KW-0539">Nucleus</keyword>
<dbReference type="GeneID" id="29984995"/>
<dbReference type="RefSeq" id="XP_018661903.1">
    <property type="nucleotide sequence ID" value="XM_018804912.1"/>
</dbReference>
<evidence type="ECO:0000313" key="8">
    <source>
        <dbReference type="EMBL" id="PON28542.1"/>
    </source>
</evidence>
<dbReference type="Pfam" id="PF08216">
    <property type="entry name" value="CTNNBL"/>
    <property type="match status" value="1"/>
</dbReference>
<dbReference type="GO" id="GO:0005681">
    <property type="term" value="C:spliceosomal complex"/>
    <property type="evidence" value="ECO:0007669"/>
    <property type="project" value="TreeGrafter"/>
</dbReference>
<dbReference type="Proteomes" id="UP000054821">
    <property type="component" value="Unassembled WGS sequence"/>
</dbReference>
<organism evidence="8 9">
    <name type="scientific">Trichoderma gamsii</name>
    <dbReference type="NCBI Taxonomy" id="398673"/>
    <lineage>
        <taxon>Eukaryota</taxon>
        <taxon>Fungi</taxon>
        <taxon>Dikarya</taxon>
        <taxon>Ascomycota</taxon>
        <taxon>Pezizomycotina</taxon>
        <taxon>Sordariomycetes</taxon>
        <taxon>Hypocreomycetidae</taxon>
        <taxon>Hypocreales</taxon>
        <taxon>Hypocreaceae</taxon>
        <taxon>Trichoderma</taxon>
    </lineage>
</organism>
<keyword evidence="3" id="KW-0677">Repeat</keyword>
<keyword evidence="2" id="KW-0597">Phosphoprotein</keyword>
<dbReference type="AlphaFoldDB" id="A0A2P4ZW75"/>
<evidence type="ECO:0000256" key="2">
    <source>
        <dbReference type="ARBA" id="ARBA00022553"/>
    </source>
</evidence>
<dbReference type="PANTHER" id="PTHR14978:SF0">
    <property type="entry name" value="BETA-CATENIN-LIKE PROTEIN 1"/>
    <property type="match status" value="1"/>
</dbReference>
<comment type="subcellular location">
    <subcellularLocation>
        <location evidence="1">Nucleus</location>
    </subcellularLocation>
</comment>
<evidence type="ECO:0000313" key="9">
    <source>
        <dbReference type="Proteomes" id="UP000054821"/>
    </source>
</evidence>
<evidence type="ECO:0000259" key="7">
    <source>
        <dbReference type="SMART" id="SM01156"/>
    </source>
</evidence>
<comment type="caution">
    <text evidence="8">The sequence shown here is derived from an EMBL/GenBank/DDBJ whole genome shotgun (WGS) entry which is preliminary data.</text>
</comment>
<dbReference type="FunFam" id="1.25.10.10:FF:001136">
    <property type="entry name" value="Beta-catenin-like protein 1"/>
    <property type="match status" value="1"/>
</dbReference>
<keyword evidence="9" id="KW-1185">Reference proteome</keyword>
<evidence type="ECO:0000256" key="4">
    <source>
        <dbReference type="ARBA" id="ARBA00023054"/>
    </source>
</evidence>
<proteinExistence type="predicted"/>
<name>A0A2P4ZW75_9HYPO</name>
<keyword evidence="4" id="KW-0175">Coiled coil</keyword>
<dbReference type="Gene3D" id="1.25.10.10">
    <property type="entry name" value="Leucine-rich Repeat Variant"/>
    <property type="match status" value="1"/>
</dbReference>
<feature type="region of interest" description="Disordered" evidence="6">
    <location>
        <begin position="272"/>
        <end position="310"/>
    </location>
</feature>
<dbReference type="InterPro" id="IPR016024">
    <property type="entry name" value="ARM-type_fold"/>
</dbReference>
<dbReference type="SUPFAM" id="SSF48371">
    <property type="entry name" value="ARM repeat"/>
    <property type="match status" value="1"/>
</dbReference>
<evidence type="ECO:0000256" key="3">
    <source>
        <dbReference type="ARBA" id="ARBA00022737"/>
    </source>
</evidence>
<evidence type="ECO:0000256" key="6">
    <source>
        <dbReference type="SAM" id="MobiDB-lite"/>
    </source>
</evidence>
<dbReference type="InterPro" id="IPR039678">
    <property type="entry name" value="CTNNBL1"/>
</dbReference>
<dbReference type="EMBL" id="JPDN02000006">
    <property type="protein sequence ID" value="PON28542.1"/>
    <property type="molecule type" value="Genomic_DNA"/>
</dbReference>
<evidence type="ECO:0000256" key="1">
    <source>
        <dbReference type="ARBA" id="ARBA00004123"/>
    </source>
</evidence>
<accession>A0A2P4ZW75</accession>
<dbReference type="InterPro" id="IPR013180">
    <property type="entry name" value="CTNNBL1_N"/>
</dbReference>
<reference evidence="8 9" key="1">
    <citation type="journal article" date="2016" name="Genome Announc.">
        <title>Draft Whole-Genome Sequence of Trichoderma gamsii T6085, a Promising Biocontrol Agent of Fusarium Head Blight on Wheat.</title>
        <authorList>
            <person name="Baroncelli R."/>
            <person name="Zapparata A."/>
            <person name="Piaggeschi G."/>
            <person name="Sarrocco S."/>
            <person name="Vannacci G."/>
        </authorList>
    </citation>
    <scope>NUCLEOTIDE SEQUENCE [LARGE SCALE GENOMIC DNA]</scope>
    <source>
        <strain evidence="8 9">T6085</strain>
    </source>
</reference>
<feature type="compositionally biased region" description="Basic and acidic residues" evidence="6">
    <location>
        <begin position="272"/>
        <end position="281"/>
    </location>
</feature>
<evidence type="ECO:0000256" key="5">
    <source>
        <dbReference type="ARBA" id="ARBA00023242"/>
    </source>
</evidence>
<feature type="domain" description="Beta-catenin-like protein 1 N-terminal" evidence="7">
    <location>
        <begin position="319"/>
        <end position="426"/>
    </location>
</feature>